<sequence>MISRKVSSTSSRMIFKYLCCWNMDADSLDVLLGPLEVGATVTSFLFGCLAIQTYVYYSRFSADSLIVKIFVASVVMVGFAHLLCVGVALWQMSIGVHGNPALLSVFPFAADMIIAFTVAVSFCVQLFFTLRLLRLSGGRVLPSMCLAMSTLFAVSGFVVTAGAFATTTGAQFVGAQFVTITLSLTTGAVCDLMITAGLIYNLIKMRASSFAQTSRLIDALILWTIETGLAPCICALVVIACFALMRENYIWIGVYLILAGIYANALLAVMNSRSFIQGRDMDGRVEMRPRMHQEHQPSDRPSGMSGPGDTDSQV</sequence>
<name>A0ACB8BHI0_9AGAM</name>
<evidence type="ECO:0000313" key="1">
    <source>
        <dbReference type="EMBL" id="KAH7924957.1"/>
    </source>
</evidence>
<gene>
    <name evidence="1" type="ORF">BV22DRAFT_470365</name>
</gene>
<keyword evidence="2" id="KW-1185">Reference proteome</keyword>
<reference evidence="1" key="1">
    <citation type="journal article" date="2021" name="New Phytol.">
        <title>Evolutionary innovations through gain and loss of genes in the ectomycorrhizal Boletales.</title>
        <authorList>
            <person name="Wu G."/>
            <person name="Miyauchi S."/>
            <person name="Morin E."/>
            <person name="Kuo A."/>
            <person name="Drula E."/>
            <person name="Varga T."/>
            <person name="Kohler A."/>
            <person name="Feng B."/>
            <person name="Cao Y."/>
            <person name="Lipzen A."/>
            <person name="Daum C."/>
            <person name="Hundley H."/>
            <person name="Pangilinan J."/>
            <person name="Johnson J."/>
            <person name="Barry K."/>
            <person name="LaButti K."/>
            <person name="Ng V."/>
            <person name="Ahrendt S."/>
            <person name="Min B."/>
            <person name="Choi I.G."/>
            <person name="Park H."/>
            <person name="Plett J.M."/>
            <person name="Magnuson J."/>
            <person name="Spatafora J.W."/>
            <person name="Nagy L.G."/>
            <person name="Henrissat B."/>
            <person name="Grigoriev I.V."/>
            <person name="Yang Z.L."/>
            <person name="Xu J."/>
            <person name="Martin F.M."/>
        </authorList>
    </citation>
    <scope>NUCLEOTIDE SEQUENCE</scope>
    <source>
        <strain evidence="1">KUC20120723A-06</strain>
    </source>
</reference>
<organism evidence="1 2">
    <name type="scientific">Leucogyrophana mollusca</name>
    <dbReference type="NCBI Taxonomy" id="85980"/>
    <lineage>
        <taxon>Eukaryota</taxon>
        <taxon>Fungi</taxon>
        <taxon>Dikarya</taxon>
        <taxon>Basidiomycota</taxon>
        <taxon>Agaricomycotina</taxon>
        <taxon>Agaricomycetes</taxon>
        <taxon>Agaricomycetidae</taxon>
        <taxon>Boletales</taxon>
        <taxon>Boletales incertae sedis</taxon>
        <taxon>Leucogyrophana</taxon>
    </lineage>
</organism>
<accession>A0ACB8BHI0</accession>
<comment type="caution">
    <text evidence="1">The sequence shown here is derived from an EMBL/GenBank/DDBJ whole genome shotgun (WGS) entry which is preliminary data.</text>
</comment>
<proteinExistence type="predicted"/>
<dbReference type="EMBL" id="MU266412">
    <property type="protein sequence ID" value="KAH7924957.1"/>
    <property type="molecule type" value="Genomic_DNA"/>
</dbReference>
<protein>
    <submittedName>
        <fullName evidence="1">Uncharacterized protein</fullName>
    </submittedName>
</protein>
<evidence type="ECO:0000313" key="2">
    <source>
        <dbReference type="Proteomes" id="UP000790709"/>
    </source>
</evidence>
<dbReference type="Proteomes" id="UP000790709">
    <property type="component" value="Unassembled WGS sequence"/>
</dbReference>